<dbReference type="SUPFAM" id="SSF52540">
    <property type="entry name" value="P-loop containing nucleoside triphosphate hydrolases"/>
    <property type="match status" value="1"/>
</dbReference>
<keyword evidence="6 9" id="KW-0067">ATP-binding</keyword>
<dbReference type="SMART" id="SM00382">
    <property type="entry name" value="AAA"/>
    <property type="match status" value="1"/>
</dbReference>
<comment type="subcellular location">
    <subcellularLocation>
        <location evidence="1">Cell membrane</location>
        <topology evidence="1">Peripheral membrane protein</topology>
    </subcellularLocation>
</comment>
<dbReference type="CDD" id="cd03257">
    <property type="entry name" value="ABC_NikE_OppD_transporters"/>
    <property type="match status" value="1"/>
</dbReference>
<dbReference type="Pfam" id="PF08352">
    <property type="entry name" value="oligo_HPY"/>
    <property type="match status" value="1"/>
</dbReference>
<evidence type="ECO:0000256" key="4">
    <source>
        <dbReference type="ARBA" id="ARBA00022475"/>
    </source>
</evidence>
<name>A0A917ZT54_9ACTN</name>
<dbReference type="InterPro" id="IPR017871">
    <property type="entry name" value="ABC_transporter-like_CS"/>
</dbReference>
<dbReference type="InterPro" id="IPR003593">
    <property type="entry name" value="AAA+_ATPase"/>
</dbReference>
<dbReference type="Pfam" id="PF00005">
    <property type="entry name" value="ABC_tran"/>
    <property type="match status" value="1"/>
</dbReference>
<dbReference type="Gene3D" id="3.40.50.300">
    <property type="entry name" value="P-loop containing nucleotide triphosphate hydrolases"/>
    <property type="match status" value="1"/>
</dbReference>
<dbReference type="GO" id="GO:0005886">
    <property type="term" value="C:plasma membrane"/>
    <property type="evidence" value="ECO:0007669"/>
    <property type="project" value="UniProtKB-SubCell"/>
</dbReference>
<dbReference type="FunFam" id="3.40.50.300:FF:000016">
    <property type="entry name" value="Oligopeptide ABC transporter ATP-binding component"/>
    <property type="match status" value="1"/>
</dbReference>
<keyword evidence="4" id="KW-1003">Cell membrane</keyword>
<evidence type="ECO:0000256" key="2">
    <source>
        <dbReference type="ARBA" id="ARBA00005417"/>
    </source>
</evidence>
<reference evidence="9" key="2">
    <citation type="submission" date="2020-09" db="EMBL/GenBank/DDBJ databases">
        <authorList>
            <person name="Sun Q."/>
            <person name="Zhou Y."/>
        </authorList>
    </citation>
    <scope>NUCLEOTIDE SEQUENCE</scope>
    <source>
        <strain evidence="9">CGMCC 4.7201</strain>
    </source>
</reference>
<dbReference type="GO" id="GO:0015833">
    <property type="term" value="P:peptide transport"/>
    <property type="evidence" value="ECO:0007669"/>
    <property type="project" value="InterPro"/>
</dbReference>
<dbReference type="PROSITE" id="PS50893">
    <property type="entry name" value="ABC_TRANSPORTER_2"/>
    <property type="match status" value="1"/>
</dbReference>
<feature type="domain" description="ABC transporter" evidence="8">
    <location>
        <begin position="2"/>
        <end position="251"/>
    </location>
</feature>
<evidence type="ECO:0000313" key="9">
    <source>
        <dbReference type="EMBL" id="GGO92060.1"/>
    </source>
</evidence>
<keyword evidence="7" id="KW-0472">Membrane</keyword>
<evidence type="ECO:0000259" key="8">
    <source>
        <dbReference type="PROSITE" id="PS50893"/>
    </source>
</evidence>
<evidence type="ECO:0000256" key="1">
    <source>
        <dbReference type="ARBA" id="ARBA00004202"/>
    </source>
</evidence>
<dbReference type="InterPro" id="IPR013563">
    <property type="entry name" value="Oligopep_ABC_C"/>
</dbReference>
<proteinExistence type="inferred from homology"/>
<dbReference type="Proteomes" id="UP000641932">
    <property type="component" value="Unassembled WGS sequence"/>
</dbReference>
<dbReference type="NCBIfam" id="TIGR01727">
    <property type="entry name" value="oligo_HPY"/>
    <property type="match status" value="1"/>
</dbReference>
<keyword evidence="10" id="KW-1185">Reference proteome</keyword>
<dbReference type="InterPro" id="IPR050388">
    <property type="entry name" value="ABC_Ni/Peptide_Import"/>
</dbReference>
<keyword evidence="5" id="KW-0547">Nucleotide-binding</keyword>
<evidence type="ECO:0000256" key="5">
    <source>
        <dbReference type="ARBA" id="ARBA00022741"/>
    </source>
</evidence>
<comment type="similarity">
    <text evidence="2">Belongs to the ABC transporter superfamily.</text>
</comment>
<evidence type="ECO:0000313" key="10">
    <source>
        <dbReference type="Proteomes" id="UP000641932"/>
    </source>
</evidence>
<protein>
    <submittedName>
        <fullName evidence="9">Peptide ABC transporter ATP-binding protein</fullName>
    </submittedName>
</protein>
<dbReference type="PANTHER" id="PTHR43297:SF2">
    <property type="entry name" value="DIPEPTIDE TRANSPORT ATP-BINDING PROTEIN DPPD"/>
    <property type="match status" value="1"/>
</dbReference>
<dbReference type="PROSITE" id="PS00211">
    <property type="entry name" value="ABC_TRANSPORTER_1"/>
    <property type="match status" value="1"/>
</dbReference>
<dbReference type="InterPro" id="IPR003439">
    <property type="entry name" value="ABC_transporter-like_ATP-bd"/>
</dbReference>
<dbReference type="InterPro" id="IPR027417">
    <property type="entry name" value="P-loop_NTPase"/>
</dbReference>
<reference evidence="9" key="1">
    <citation type="journal article" date="2014" name="Int. J. Syst. Evol. Microbiol.">
        <title>Complete genome sequence of Corynebacterium casei LMG S-19264T (=DSM 44701T), isolated from a smear-ripened cheese.</title>
        <authorList>
            <consortium name="US DOE Joint Genome Institute (JGI-PGF)"/>
            <person name="Walter F."/>
            <person name="Albersmeier A."/>
            <person name="Kalinowski J."/>
            <person name="Ruckert C."/>
        </authorList>
    </citation>
    <scope>NUCLEOTIDE SEQUENCE</scope>
    <source>
        <strain evidence="9">CGMCC 4.7201</strain>
    </source>
</reference>
<dbReference type="PANTHER" id="PTHR43297">
    <property type="entry name" value="OLIGOPEPTIDE TRANSPORT ATP-BINDING PROTEIN APPD"/>
    <property type="match status" value="1"/>
</dbReference>
<evidence type="ECO:0000256" key="6">
    <source>
        <dbReference type="ARBA" id="ARBA00022840"/>
    </source>
</evidence>
<sequence length="332" mass="36190">MLHIENLTAELPSATTRRPVLRQVDLRVGTGEVVGLVGESGSGKSTTAKTILRMLPDGTRVRGAVRLEGQDILDMDGPRLRELRSRRVAMIHQDPRAALNPVRTIGDFLTERMVHTLGHSSRQAERQALALLTAVGITHPEQRLRQYPHELSGGMLQRVVIASALAAEPELLLADEATSALDVTTQAEILAILREHQRRRDLGLLFITHDLHLASAYCDRVYVMYAGQVVEQAPAHTLFSSPRHPYTAALLGCTPKLGDHTPVRPIPGRPPSLGDVFTGCPFAARCPAAEPACETWQPVHTRTAEGGSAACRLLERHPAESLPTTSPQEVHP</sequence>
<keyword evidence="3" id="KW-0813">Transport</keyword>
<dbReference type="GO" id="GO:0005524">
    <property type="term" value="F:ATP binding"/>
    <property type="evidence" value="ECO:0007669"/>
    <property type="project" value="UniProtKB-KW"/>
</dbReference>
<gene>
    <name evidence="9" type="ORF">GCM10012280_41380</name>
</gene>
<dbReference type="RefSeq" id="WP_373287060.1">
    <property type="nucleotide sequence ID" value="NZ_BMMS01000017.1"/>
</dbReference>
<dbReference type="GO" id="GO:0016887">
    <property type="term" value="F:ATP hydrolysis activity"/>
    <property type="evidence" value="ECO:0007669"/>
    <property type="project" value="InterPro"/>
</dbReference>
<evidence type="ECO:0000256" key="7">
    <source>
        <dbReference type="ARBA" id="ARBA00023136"/>
    </source>
</evidence>
<evidence type="ECO:0000256" key="3">
    <source>
        <dbReference type="ARBA" id="ARBA00022448"/>
    </source>
</evidence>
<comment type="caution">
    <text evidence="9">The sequence shown here is derived from an EMBL/GenBank/DDBJ whole genome shotgun (WGS) entry which is preliminary data.</text>
</comment>
<dbReference type="EMBL" id="BMMS01000017">
    <property type="protein sequence ID" value="GGO92060.1"/>
    <property type="molecule type" value="Genomic_DNA"/>
</dbReference>
<accession>A0A917ZT54</accession>
<organism evidence="9 10">
    <name type="scientific">Wenjunlia tyrosinilytica</name>
    <dbReference type="NCBI Taxonomy" id="1544741"/>
    <lineage>
        <taxon>Bacteria</taxon>
        <taxon>Bacillati</taxon>
        <taxon>Actinomycetota</taxon>
        <taxon>Actinomycetes</taxon>
        <taxon>Kitasatosporales</taxon>
        <taxon>Streptomycetaceae</taxon>
        <taxon>Wenjunlia</taxon>
    </lineage>
</organism>
<dbReference type="AlphaFoldDB" id="A0A917ZT54"/>